<dbReference type="Proteomes" id="UP001632037">
    <property type="component" value="Unassembled WGS sequence"/>
</dbReference>
<comment type="similarity">
    <text evidence="1">Belongs to the shaker potassium channel beta subunit family.</text>
</comment>
<dbReference type="PRINTS" id="PR01577">
    <property type="entry name" value="KCNABCHANNEL"/>
</dbReference>
<evidence type="ECO:0000256" key="2">
    <source>
        <dbReference type="ARBA" id="ARBA00022857"/>
    </source>
</evidence>
<keyword evidence="3" id="KW-0560">Oxidoreductase</keyword>
<dbReference type="InterPro" id="IPR005399">
    <property type="entry name" value="K_chnl_volt-dep_bsu_KCNAB-rel"/>
</dbReference>
<evidence type="ECO:0000256" key="1">
    <source>
        <dbReference type="ARBA" id="ARBA00006515"/>
    </source>
</evidence>
<keyword evidence="2" id="KW-0521">NADP</keyword>
<dbReference type="Pfam" id="PF00248">
    <property type="entry name" value="Aldo_ket_red"/>
    <property type="match status" value="1"/>
</dbReference>
<evidence type="ECO:0000259" key="4">
    <source>
        <dbReference type="Pfam" id="PF00248"/>
    </source>
</evidence>
<organism evidence="5 6">
    <name type="scientific">Phytophthora oleae</name>
    <dbReference type="NCBI Taxonomy" id="2107226"/>
    <lineage>
        <taxon>Eukaryota</taxon>
        <taxon>Sar</taxon>
        <taxon>Stramenopiles</taxon>
        <taxon>Oomycota</taxon>
        <taxon>Peronosporomycetes</taxon>
        <taxon>Peronosporales</taxon>
        <taxon>Peronosporaceae</taxon>
        <taxon>Phytophthora</taxon>
    </lineage>
</organism>
<dbReference type="PANTHER" id="PTHR43150:SF2">
    <property type="entry name" value="HYPERKINETIC, ISOFORM M"/>
    <property type="match status" value="1"/>
</dbReference>
<dbReference type="PANTHER" id="PTHR43150">
    <property type="entry name" value="HYPERKINETIC, ISOFORM M"/>
    <property type="match status" value="1"/>
</dbReference>
<evidence type="ECO:0000313" key="5">
    <source>
        <dbReference type="EMBL" id="KAL3657491.1"/>
    </source>
</evidence>
<name>A0ABD3EW34_9STRA</name>
<dbReference type="SUPFAM" id="SSF51430">
    <property type="entry name" value="NAD(P)-linked oxidoreductase"/>
    <property type="match status" value="1"/>
</dbReference>
<dbReference type="InterPro" id="IPR023210">
    <property type="entry name" value="NADP_OxRdtase_dom"/>
</dbReference>
<proteinExistence type="inferred from homology"/>
<dbReference type="InterPro" id="IPR036812">
    <property type="entry name" value="NAD(P)_OxRdtase_dom_sf"/>
</dbReference>
<dbReference type="Gene3D" id="3.20.20.100">
    <property type="entry name" value="NADP-dependent oxidoreductase domain"/>
    <property type="match status" value="1"/>
</dbReference>
<sequence>MSATKMTYRFLGNSGLLVSKLSLGAWMSIDKTDPRFTAENWYKMMTTAFQHGINFFDNAENYMDGYSEELAGLAIKRGIEEGVWSREDLVVTTKVFAGTKGFMGAGPNDQGVHRKHVVEGVKASLRRLQLDNVDVVFCHRSEPYTPIEETVRAMNFVIQKGWAYYWGTSEWLASDIHEACEIADRLGLIRPIVEQSQYNIFERNRVEFEYTDLYKKYKLGLTTWSPLAFGVLSGKYSAGTPSDSRLAMPAFKDASFDERVAMANKMKLIANDLGCSLPQLALAWCVSNENVSTVMIGASRPEQLEENLKALDFVEKVTPDVKAKIDAIVNFVPSVPKQDALSTLRGRHL</sequence>
<dbReference type="GO" id="GO:0016491">
    <property type="term" value="F:oxidoreductase activity"/>
    <property type="evidence" value="ECO:0007669"/>
    <property type="project" value="UniProtKB-KW"/>
</dbReference>
<accession>A0ABD3EW34</accession>
<keyword evidence="6" id="KW-1185">Reference proteome</keyword>
<comment type="caution">
    <text evidence="5">The sequence shown here is derived from an EMBL/GenBank/DDBJ whole genome shotgun (WGS) entry which is preliminary data.</text>
</comment>
<evidence type="ECO:0000256" key="3">
    <source>
        <dbReference type="ARBA" id="ARBA00023002"/>
    </source>
</evidence>
<dbReference type="AlphaFoldDB" id="A0ABD3EW34"/>
<reference evidence="5 6" key="1">
    <citation type="submission" date="2024-09" db="EMBL/GenBank/DDBJ databases">
        <title>Genome sequencing and assembly of Phytophthora oleae, isolate VK10A, causative agent of rot of olive drupes.</title>
        <authorList>
            <person name="Conti Taguali S."/>
            <person name="Riolo M."/>
            <person name="La Spada F."/>
            <person name="Cacciola S.O."/>
            <person name="Dionisio G."/>
        </authorList>
    </citation>
    <scope>NUCLEOTIDE SEQUENCE [LARGE SCALE GENOMIC DNA]</scope>
    <source>
        <strain evidence="5 6">VK10A</strain>
    </source>
</reference>
<protein>
    <recommendedName>
        <fullName evidence="4">NADP-dependent oxidoreductase domain-containing protein</fullName>
    </recommendedName>
</protein>
<gene>
    <name evidence="5" type="ORF">V7S43_017630</name>
</gene>
<dbReference type="EMBL" id="JBIMZQ010000064">
    <property type="protein sequence ID" value="KAL3657491.1"/>
    <property type="molecule type" value="Genomic_DNA"/>
</dbReference>
<evidence type="ECO:0000313" key="6">
    <source>
        <dbReference type="Proteomes" id="UP001632037"/>
    </source>
</evidence>
<feature type="domain" description="NADP-dependent oxidoreductase" evidence="4">
    <location>
        <begin position="20"/>
        <end position="328"/>
    </location>
</feature>